<gene>
    <name evidence="2" type="ORF">M2412_000962</name>
</gene>
<name>A0AAW5PGK2_9GAMM</name>
<accession>A0AAW5PGK2</accession>
<dbReference type="RefSeq" id="WP_259259760.1">
    <property type="nucleotide sequence ID" value="NZ_JANUEK010000002.1"/>
</dbReference>
<feature type="transmembrane region" description="Helical" evidence="1">
    <location>
        <begin position="50"/>
        <end position="68"/>
    </location>
</feature>
<keyword evidence="1" id="KW-1133">Transmembrane helix</keyword>
<evidence type="ECO:0000256" key="1">
    <source>
        <dbReference type="SAM" id="Phobius"/>
    </source>
</evidence>
<sequence length="77" mass="8901">MKDKHYWFVARSHGWGWGLPCAWQGWVVYAIAFALLVACPFVFSPFKEPVAFQVCTWTVVVALVLICWKKGEPPSWR</sequence>
<feature type="transmembrane region" description="Helical" evidence="1">
    <location>
        <begin position="21"/>
        <end position="44"/>
    </location>
</feature>
<reference evidence="2" key="1">
    <citation type="submission" date="2022-08" db="EMBL/GenBank/DDBJ databases">
        <title>Genomic analyses of the natural microbiome of Caenorhabditis elegans.</title>
        <authorList>
            <person name="Samuel B."/>
        </authorList>
    </citation>
    <scope>NUCLEOTIDE SEQUENCE</scope>
    <source>
        <strain evidence="2">BIGb0277</strain>
    </source>
</reference>
<keyword evidence="1" id="KW-0812">Transmembrane</keyword>
<dbReference type="EMBL" id="JANUEK010000002">
    <property type="protein sequence ID" value="MCS4278995.1"/>
    <property type="molecule type" value="Genomic_DNA"/>
</dbReference>
<evidence type="ECO:0000313" key="2">
    <source>
        <dbReference type="EMBL" id="MCS4278995.1"/>
    </source>
</evidence>
<comment type="caution">
    <text evidence="2">The sequence shown here is derived from an EMBL/GenBank/DDBJ whole genome shotgun (WGS) entry which is preliminary data.</text>
</comment>
<protein>
    <submittedName>
        <fullName evidence="2">Uncharacterized protein</fullName>
    </submittedName>
</protein>
<organism evidence="2 3">
    <name type="scientific">Stenotrophomonas rhizophila</name>
    <dbReference type="NCBI Taxonomy" id="216778"/>
    <lineage>
        <taxon>Bacteria</taxon>
        <taxon>Pseudomonadati</taxon>
        <taxon>Pseudomonadota</taxon>
        <taxon>Gammaproteobacteria</taxon>
        <taxon>Lysobacterales</taxon>
        <taxon>Lysobacteraceae</taxon>
        <taxon>Stenotrophomonas</taxon>
    </lineage>
</organism>
<keyword evidence="1" id="KW-0472">Membrane</keyword>
<proteinExistence type="predicted"/>
<dbReference type="AlphaFoldDB" id="A0AAW5PGK2"/>
<evidence type="ECO:0000313" key="3">
    <source>
        <dbReference type="Proteomes" id="UP001320691"/>
    </source>
</evidence>
<dbReference type="Proteomes" id="UP001320691">
    <property type="component" value="Unassembled WGS sequence"/>
</dbReference>